<proteinExistence type="predicted"/>
<reference evidence="1" key="2">
    <citation type="journal article" date="2015" name="Data Brief">
        <title>Shoot transcriptome of the giant reed, Arundo donax.</title>
        <authorList>
            <person name="Barrero R.A."/>
            <person name="Guerrero F.D."/>
            <person name="Moolhuijzen P."/>
            <person name="Goolsby J.A."/>
            <person name="Tidwell J."/>
            <person name="Bellgard S.E."/>
            <person name="Bellgard M.I."/>
        </authorList>
    </citation>
    <scope>NUCLEOTIDE SEQUENCE</scope>
    <source>
        <tissue evidence="1">Shoot tissue taken approximately 20 cm above the soil surface</tissue>
    </source>
</reference>
<sequence>MAPRILSNYIEQSANHCCLIETRKHSFQHISKSTSYIPK</sequence>
<organism evidence="1">
    <name type="scientific">Arundo donax</name>
    <name type="common">Giant reed</name>
    <name type="synonym">Donax arundinaceus</name>
    <dbReference type="NCBI Taxonomy" id="35708"/>
    <lineage>
        <taxon>Eukaryota</taxon>
        <taxon>Viridiplantae</taxon>
        <taxon>Streptophyta</taxon>
        <taxon>Embryophyta</taxon>
        <taxon>Tracheophyta</taxon>
        <taxon>Spermatophyta</taxon>
        <taxon>Magnoliopsida</taxon>
        <taxon>Liliopsida</taxon>
        <taxon>Poales</taxon>
        <taxon>Poaceae</taxon>
        <taxon>PACMAD clade</taxon>
        <taxon>Arundinoideae</taxon>
        <taxon>Arundineae</taxon>
        <taxon>Arundo</taxon>
    </lineage>
</organism>
<dbReference type="AlphaFoldDB" id="A0A0A9H4Y7"/>
<evidence type="ECO:0000313" key="1">
    <source>
        <dbReference type="EMBL" id="JAE32260.1"/>
    </source>
</evidence>
<accession>A0A0A9H4Y7</accession>
<protein>
    <submittedName>
        <fullName evidence="1">Uncharacterized protein</fullName>
    </submittedName>
</protein>
<name>A0A0A9H4Y7_ARUDO</name>
<dbReference type="EMBL" id="GBRH01165636">
    <property type="protein sequence ID" value="JAE32260.1"/>
    <property type="molecule type" value="Transcribed_RNA"/>
</dbReference>
<reference evidence="1" key="1">
    <citation type="submission" date="2014-09" db="EMBL/GenBank/DDBJ databases">
        <authorList>
            <person name="Magalhaes I.L.F."/>
            <person name="Oliveira U."/>
            <person name="Santos F.R."/>
            <person name="Vidigal T.H.D.A."/>
            <person name="Brescovit A.D."/>
            <person name="Santos A.J."/>
        </authorList>
    </citation>
    <scope>NUCLEOTIDE SEQUENCE</scope>
    <source>
        <tissue evidence="1">Shoot tissue taken approximately 20 cm above the soil surface</tissue>
    </source>
</reference>